<evidence type="ECO:0000256" key="1">
    <source>
        <dbReference type="ARBA" id="ARBA00007837"/>
    </source>
</evidence>
<feature type="domain" description="PEP-utilising enzyme mobile" evidence="4">
    <location>
        <begin position="276"/>
        <end position="347"/>
    </location>
</feature>
<dbReference type="InterPro" id="IPR006319">
    <property type="entry name" value="PEP_synth"/>
</dbReference>
<dbReference type="SUPFAM" id="SSF52009">
    <property type="entry name" value="Phosphohistidine domain"/>
    <property type="match status" value="1"/>
</dbReference>
<dbReference type="AlphaFoldDB" id="A0A1F4NSY9"/>
<dbReference type="Proteomes" id="UP000176651">
    <property type="component" value="Unassembled WGS sequence"/>
</dbReference>
<dbReference type="STRING" id="1798535.A2V68_03060"/>
<dbReference type="Gene3D" id="3.50.30.10">
    <property type="entry name" value="Phosphohistidine domain"/>
    <property type="match status" value="1"/>
</dbReference>
<evidence type="ECO:0000256" key="2">
    <source>
        <dbReference type="ARBA" id="ARBA00022741"/>
    </source>
</evidence>
<dbReference type="GO" id="GO:0008986">
    <property type="term" value="F:pyruvate, water dikinase activity"/>
    <property type="evidence" value="ECO:0007669"/>
    <property type="project" value="InterPro"/>
</dbReference>
<dbReference type="Pfam" id="PF00391">
    <property type="entry name" value="PEP-utilizers"/>
    <property type="match status" value="1"/>
</dbReference>
<organism evidence="5 6">
    <name type="scientific">candidate division Kazan bacterium RBG_13_50_9</name>
    <dbReference type="NCBI Taxonomy" id="1798535"/>
    <lineage>
        <taxon>Bacteria</taxon>
        <taxon>Bacteria division Kazan-3B-28</taxon>
    </lineage>
</organism>
<dbReference type="PANTHER" id="PTHR43030">
    <property type="entry name" value="PHOSPHOENOLPYRUVATE SYNTHASE"/>
    <property type="match status" value="1"/>
</dbReference>
<dbReference type="PANTHER" id="PTHR43030:SF1">
    <property type="entry name" value="PHOSPHOENOLPYRUVATE SYNTHASE"/>
    <property type="match status" value="1"/>
</dbReference>
<reference evidence="5 6" key="1">
    <citation type="journal article" date="2016" name="Nat. Commun.">
        <title>Thousands of microbial genomes shed light on interconnected biogeochemical processes in an aquifer system.</title>
        <authorList>
            <person name="Anantharaman K."/>
            <person name="Brown C.T."/>
            <person name="Hug L.A."/>
            <person name="Sharon I."/>
            <person name="Castelle C.J."/>
            <person name="Probst A.J."/>
            <person name="Thomas B.C."/>
            <person name="Singh A."/>
            <person name="Wilkins M.J."/>
            <person name="Karaoz U."/>
            <person name="Brodie E.L."/>
            <person name="Williams K.H."/>
            <person name="Hubbard S.S."/>
            <person name="Banfield J.F."/>
        </authorList>
    </citation>
    <scope>NUCLEOTIDE SEQUENCE [LARGE SCALE GENOMIC DNA]</scope>
</reference>
<dbReference type="EMBL" id="META01000001">
    <property type="protein sequence ID" value="OGB74555.1"/>
    <property type="molecule type" value="Genomic_DNA"/>
</dbReference>
<evidence type="ECO:0000313" key="5">
    <source>
        <dbReference type="EMBL" id="OGB74555.1"/>
    </source>
</evidence>
<comment type="similarity">
    <text evidence="1">Belongs to the PEP-utilizing enzyme family.</text>
</comment>
<name>A0A1F4NSY9_UNCK3</name>
<evidence type="ECO:0000259" key="4">
    <source>
        <dbReference type="Pfam" id="PF00391"/>
    </source>
</evidence>
<proteinExistence type="inferred from homology"/>
<gene>
    <name evidence="5" type="ORF">A2V68_03060</name>
</gene>
<keyword evidence="3" id="KW-0067">ATP-binding</keyword>
<dbReference type="InterPro" id="IPR036637">
    <property type="entry name" value="Phosphohistidine_dom_sf"/>
</dbReference>
<comment type="caution">
    <text evidence="5">The sequence shown here is derived from an EMBL/GenBank/DDBJ whole genome shotgun (WGS) entry which is preliminary data.</text>
</comment>
<keyword evidence="2" id="KW-0547">Nucleotide-binding</keyword>
<evidence type="ECO:0000256" key="3">
    <source>
        <dbReference type="ARBA" id="ARBA00022840"/>
    </source>
</evidence>
<dbReference type="GO" id="GO:0005524">
    <property type="term" value="F:ATP binding"/>
    <property type="evidence" value="ECO:0007669"/>
    <property type="project" value="UniProtKB-KW"/>
</dbReference>
<sequence>MARQKSLKQDNLEEAWVREFPLTSASLFGANFCIELKRILGKGLKQALFMYQNGQTTAYKGRQDGQLFSRYYGQKVRTSPQFAKALPGELIRLSDQVIRFTKQHRKITKENYKGFYGLYNQFIAHHMATYWAADYLRDKFGKQHNIAINKLDRAWVYNEKVIPRVEQLLDRTLRWVANTGKVPAKLGRVLTWDELTAYINNGELPSTKTLRARNQLAVLSYANSRYALAAGQKARQIMRQLQTIKKTAKITGTASVPGRAKGIVQVISKIADLKKFKPGRILVTPMTRPTFNPALKKAKAIITDEGGLLCHAAILAREFNIPCIIGTKNATRVLKDGDLVEVDADKGIVKIL</sequence>
<accession>A0A1F4NSY9</accession>
<dbReference type="InterPro" id="IPR008279">
    <property type="entry name" value="PEP-util_enz_mobile_dom"/>
</dbReference>
<protein>
    <recommendedName>
        <fullName evidence="4">PEP-utilising enzyme mobile domain-containing protein</fullName>
    </recommendedName>
</protein>
<evidence type="ECO:0000313" key="6">
    <source>
        <dbReference type="Proteomes" id="UP000176651"/>
    </source>
</evidence>